<name>A0A4P6ZMD9_9LACO</name>
<dbReference type="Proteomes" id="UP000294321">
    <property type="component" value="Chromosome"/>
</dbReference>
<reference evidence="2" key="1">
    <citation type="submission" date="2018-12" db="EMBL/GenBank/DDBJ databases">
        <title>A new species of lactobacillus.</title>
        <authorList>
            <person name="Jian Y."/>
            <person name="Xin L."/>
            <person name="Hong Z.J."/>
            <person name="Ming L.Z."/>
            <person name="Hong X.Z."/>
        </authorList>
    </citation>
    <scope>NUCLEOTIDE SEQUENCE [LARGE SCALE GENOMIC DNA]</scope>
    <source>
        <strain evidence="2">HSLZ-75</strain>
    </source>
</reference>
<protein>
    <submittedName>
        <fullName evidence="1">Uncharacterized protein</fullName>
    </submittedName>
</protein>
<dbReference type="AlphaFoldDB" id="A0A4P6ZMD9"/>
<keyword evidence="2" id="KW-1185">Reference proteome</keyword>
<dbReference type="EMBL" id="CP034726">
    <property type="protein sequence ID" value="QBP19051.1"/>
    <property type="molecule type" value="Genomic_DNA"/>
</dbReference>
<evidence type="ECO:0000313" key="2">
    <source>
        <dbReference type="Proteomes" id="UP000294321"/>
    </source>
</evidence>
<proteinExistence type="predicted"/>
<dbReference type="KEGG" id="lji:ELX58_07530"/>
<accession>A0A4P6ZMD9</accession>
<sequence>MRESKIKYSDDDLKKAIDLIKKRGYITKLDFKKMDDTVWADGFYKAMDSKIQEDDSYNPYLYIELFDFKGGDIDAIIFDMDKVKTRDDALKTLAKTLHETIIR</sequence>
<dbReference type="OrthoDB" id="2292110at2"/>
<organism evidence="1 2">
    <name type="scientific">Acetilactobacillus jinshanensis</name>
    <dbReference type="NCBI Taxonomy" id="1720083"/>
    <lineage>
        <taxon>Bacteria</taxon>
        <taxon>Bacillati</taxon>
        <taxon>Bacillota</taxon>
        <taxon>Bacilli</taxon>
        <taxon>Lactobacillales</taxon>
        <taxon>Lactobacillaceae</taxon>
        <taxon>Acetilactobacillus</taxon>
    </lineage>
</organism>
<evidence type="ECO:0000313" key="1">
    <source>
        <dbReference type="EMBL" id="QBP19051.1"/>
    </source>
</evidence>
<gene>
    <name evidence="1" type="ORF">ELX58_07530</name>
</gene>